<dbReference type="RefSeq" id="WP_091265104.1">
    <property type="nucleotide sequence ID" value="NZ_FNFK01000006.1"/>
</dbReference>
<dbReference type="GO" id="GO:0030313">
    <property type="term" value="C:cell envelope"/>
    <property type="evidence" value="ECO:0007669"/>
    <property type="project" value="UniProtKB-SubCell"/>
</dbReference>
<dbReference type="OrthoDB" id="2291050at2"/>
<dbReference type="SUPFAM" id="SSF51230">
    <property type="entry name" value="Single hybrid motif"/>
    <property type="match status" value="1"/>
</dbReference>
<keyword evidence="5" id="KW-1185">Reference proteome</keyword>
<dbReference type="PANTHER" id="PTHR32347">
    <property type="entry name" value="EFFLUX SYSTEM COMPONENT YKNX-RELATED"/>
    <property type="match status" value="1"/>
</dbReference>
<dbReference type="InterPro" id="IPR011053">
    <property type="entry name" value="Single_hybrid_motif"/>
</dbReference>
<dbReference type="InterPro" id="IPR058637">
    <property type="entry name" value="YknX-like_C"/>
</dbReference>
<feature type="domain" description="YknX-like C-terminal permuted SH3-like" evidence="3">
    <location>
        <begin position="216"/>
        <end position="285"/>
    </location>
</feature>
<dbReference type="Proteomes" id="UP000199433">
    <property type="component" value="Unassembled WGS sequence"/>
</dbReference>
<proteinExistence type="predicted"/>
<dbReference type="PANTHER" id="PTHR32347:SF14">
    <property type="entry name" value="EFFLUX SYSTEM COMPONENT YKNX-RELATED"/>
    <property type="match status" value="1"/>
</dbReference>
<sequence length="287" mass="30757">MKGKKWIGIIVFLLFLGFVGFSIYNTTQEDDTVTVRTAEVEESDITEVVVTTGIIEPTQTQEIVGQGVVAELNVSVGDSVEEGDTLVSYVDGTSFTANFNGTVTEVNVTEEEADANAQQGQPSLVVSDLNNLQVAVQLSRSDAALVNVDQPVEMEYADTFYEGTVYSIDPVATSEQTQMGSSISLGATIAFDSDTDDLIAGFEIDVDIIVDSAENALVIPIEALNYNQDNEPYVYIVTDGQVSEVMIETGIQSDAHIQVTDGLSEGDQVVLSPGEDLEDGAEVEIDE</sequence>
<reference evidence="5" key="1">
    <citation type="submission" date="2016-10" db="EMBL/GenBank/DDBJ databases">
        <authorList>
            <person name="Varghese N."/>
            <person name="Submissions S."/>
        </authorList>
    </citation>
    <scope>NUCLEOTIDE SEQUENCE [LARGE SCALE GENOMIC DNA]</scope>
    <source>
        <strain evidence="5">DSM 19181</strain>
    </source>
</reference>
<dbReference type="AlphaFoldDB" id="A0A1G8X992"/>
<dbReference type="Gene3D" id="2.40.50.100">
    <property type="match status" value="1"/>
</dbReference>
<dbReference type="STRING" id="426701.SAMN04488098_100613"/>
<dbReference type="EMBL" id="FNFK01000006">
    <property type="protein sequence ID" value="SDJ87031.1"/>
    <property type="molecule type" value="Genomic_DNA"/>
</dbReference>
<organism evidence="4 5">
    <name type="scientific">Alkalibacterium thalassium</name>
    <dbReference type="NCBI Taxonomy" id="426701"/>
    <lineage>
        <taxon>Bacteria</taxon>
        <taxon>Bacillati</taxon>
        <taxon>Bacillota</taxon>
        <taxon>Bacilli</taxon>
        <taxon>Lactobacillales</taxon>
        <taxon>Carnobacteriaceae</taxon>
        <taxon>Alkalibacterium</taxon>
    </lineage>
</organism>
<gene>
    <name evidence="4" type="ORF">SAMN04488098_100613</name>
</gene>
<dbReference type="InterPro" id="IPR050465">
    <property type="entry name" value="UPF0194_transport"/>
</dbReference>
<comment type="subcellular location">
    <subcellularLocation>
        <location evidence="1">Cell envelope</location>
    </subcellularLocation>
</comment>
<dbReference type="Gene3D" id="2.40.420.20">
    <property type="match status" value="1"/>
</dbReference>
<keyword evidence="2" id="KW-0175">Coiled coil</keyword>
<name>A0A1G8X992_9LACT</name>
<evidence type="ECO:0000259" key="3">
    <source>
        <dbReference type="Pfam" id="PF25989"/>
    </source>
</evidence>
<evidence type="ECO:0000313" key="5">
    <source>
        <dbReference type="Proteomes" id="UP000199433"/>
    </source>
</evidence>
<dbReference type="Gene3D" id="2.40.30.170">
    <property type="match status" value="1"/>
</dbReference>
<protein>
    <submittedName>
        <fullName evidence="4">HlyD family secretion protein</fullName>
    </submittedName>
</protein>
<evidence type="ECO:0000256" key="1">
    <source>
        <dbReference type="ARBA" id="ARBA00004196"/>
    </source>
</evidence>
<evidence type="ECO:0000256" key="2">
    <source>
        <dbReference type="ARBA" id="ARBA00023054"/>
    </source>
</evidence>
<dbReference type="Pfam" id="PF25989">
    <property type="entry name" value="YknX_C"/>
    <property type="match status" value="1"/>
</dbReference>
<evidence type="ECO:0000313" key="4">
    <source>
        <dbReference type="EMBL" id="SDJ87031.1"/>
    </source>
</evidence>
<accession>A0A1G8X992</accession>